<organism evidence="1 2">
    <name type="scientific">Pristionchus pacificus</name>
    <name type="common">Parasitic nematode worm</name>
    <dbReference type="NCBI Taxonomy" id="54126"/>
    <lineage>
        <taxon>Eukaryota</taxon>
        <taxon>Metazoa</taxon>
        <taxon>Ecdysozoa</taxon>
        <taxon>Nematoda</taxon>
        <taxon>Chromadorea</taxon>
        <taxon>Rhabditida</taxon>
        <taxon>Rhabditina</taxon>
        <taxon>Diplogasteromorpha</taxon>
        <taxon>Diplogasteroidea</taxon>
        <taxon>Neodiplogasteridae</taxon>
        <taxon>Pristionchus</taxon>
    </lineage>
</organism>
<sequence>MMEPTEISLLNIPDDIIRLIFSLAEEPYAMRLISPTWNTLGLEYLQTRFLKIDGMELTVVNQKELSITLRLSKGYLRYFGRSQWKWTVDRLNDSLINLNSVRFPFDIVLTDSDQNSSFLGNLLSKIFNWRRNSEETRRTQYNETLTQLTRIINSCTHIKFLLINGIRKAHLDALSDLLGSVSIDRLVANAEDDVDDAEFRKITSAAETIKARYRLIV</sequence>
<name>A0A2A6C1P2_PRIPA</name>
<accession>A0A8R1YZR7</accession>
<accession>A0A2A6C1P2</accession>
<gene>
    <name evidence="1" type="primary">WBGene00280391</name>
</gene>
<reference evidence="1" key="2">
    <citation type="submission" date="2022-06" db="UniProtKB">
        <authorList>
            <consortium name="EnsemblMetazoa"/>
        </authorList>
    </citation>
    <scope>IDENTIFICATION</scope>
    <source>
        <strain evidence="1">PS312</strain>
    </source>
</reference>
<dbReference type="EnsemblMetazoa" id="PPA42022.1">
    <property type="protein sequence ID" value="PPA42022.1"/>
    <property type="gene ID" value="WBGene00280391"/>
</dbReference>
<reference evidence="2" key="1">
    <citation type="journal article" date="2008" name="Nat. Genet.">
        <title>The Pristionchus pacificus genome provides a unique perspective on nematode lifestyle and parasitism.</title>
        <authorList>
            <person name="Dieterich C."/>
            <person name="Clifton S.W."/>
            <person name="Schuster L.N."/>
            <person name="Chinwalla A."/>
            <person name="Delehaunty K."/>
            <person name="Dinkelacker I."/>
            <person name="Fulton L."/>
            <person name="Fulton R."/>
            <person name="Godfrey J."/>
            <person name="Minx P."/>
            <person name="Mitreva M."/>
            <person name="Roeseler W."/>
            <person name="Tian H."/>
            <person name="Witte H."/>
            <person name="Yang S.P."/>
            <person name="Wilson R.K."/>
            <person name="Sommer R.J."/>
        </authorList>
    </citation>
    <scope>NUCLEOTIDE SEQUENCE [LARGE SCALE GENOMIC DNA]</scope>
    <source>
        <strain evidence="2">PS312</strain>
    </source>
</reference>
<evidence type="ECO:0000313" key="1">
    <source>
        <dbReference type="EnsemblMetazoa" id="PPA42022.1"/>
    </source>
</evidence>
<dbReference type="AlphaFoldDB" id="A0A2A6C1P2"/>
<proteinExistence type="predicted"/>
<protein>
    <submittedName>
        <fullName evidence="1">Uncharacterized protein</fullName>
    </submittedName>
</protein>
<evidence type="ECO:0000313" key="2">
    <source>
        <dbReference type="Proteomes" id="UP000005239"/>
    </source>
</evidence>
<keyword evidence="2" id="KW-1185">Reference proteome</keyword>
<dbReference type="Proteomes" id="UP000005239">
    <property type="component" value="Unassembled WGS sequence"/>
</dbReference>